<evidence type="ECO:0008006" key="4">
    <source>
        <dbReference type="Google" id="ProtNLM"/>
    </source>
</evidence>
<protein>
    <recommendedName>
        <fullName evidence="4">tRNA-guanine transglycosylase</fullName>
    </recommendedName>
</protein>
<accession>A0A0U5H2P1</accession>
<dbReference type="STRING" id="1407499.HHUB_2197"/>
<dbReference type="Proteomes" id="UP000066737">
    <property type="component" value="Chromosome I"/>
</dbReference>
<dbReference type="RefSeq" id="WP_059056622.1">
    <property type="nucleotide sequence ID" value="NZ_LN831302.1"/>
</dbReference>
<reference evidence="3" key="1">
    <citation type="journal article" date="2016" name="Environ. Microbiol.">
        <title>The complete genome of a viable archaeum isolated from 123-million-year-old rock salt.</title>
        <authorList>
            <person name="Jaakkola S.T."/>
            <person name="Pfeiffer F."/>
            <person name="Ravantti J.J."/>
            <person name="Guo Q."/>
            <person name="Liu Y."/>
            <person name="Chen X."/>
            <person name="Ma H."/>
            <person name="Yang C."/>
            <person name="Oksanen H.M."/>
            <person name="Bamford D.H."/>
        </authorList>
    </citation>
    <scope>NUCLEOTIDE SEQUENCE</scope>
    <source>
        <strain evidence="3">JI20-1</strain>
    </source>
</reference>
<dbReference type="AlphaFoldDB" id="A0A0U5H2P1"/>
<evidence type="ECO:0000256" key="1">
    <source>
        <dbReference type="SAM" id="MobiDB-lite"/>
    </source>
</evidence>
<feature type="compositionally biased region" description="Acidic residues" evidence="1">
    <location>
        <begin position="341"/>
        <end position="355"/>
    </location>
</feature>
<evidence type="ECO:0000313" key="2">
    <source>
        <dbReference type="EMBL" id="CQH55197.1"/>
    </source>
</evidence>
<dbReference type="KEGG" id="hhb:Hhub_2197"/>
<sequence length="451" mass="51506">MFETTVRYNNNNNKHPVETQPEFYDSILFEPHLVAFNSDATKEKIYDITGSEGIDYYIDPGLAEFERGRNFRKENGDITDWTRAYLRHLGDPLSSILEERGNANPEKMTEQDISEIAASVVRFQETFATDAVNVDLSNFADIGSPPAEPKKIIPWYNKIDDESKISTAKTILNASQDAATIPLKPCVYTTKSMISDAGTRSNLIDLVDELDVSECFLIIEGLDKRETGQSVYENVIKFVYDIRDRGIVPHFLYGDFFSHLLAYFGLGGTTYGTLYAEEHTEELKATDGGNFPNRYYFDPIKDFVNPASAADLGLNTDFDLCDCPVCSRKFDSWQDMAEKVQEEEDEDDIDDDEPQSFEKVEDNSSVENLKTVLQKHYLAKRWDHTLTVQSESFDDLIAELKDDHQSTVTPFSQSFQINDDRDLDYMMRWVHAAKEMDQLAYDTLDDFRTGL</sequence>
<organism evidence="2 3">
    <name type="scientific">Halobacterium hubeiense</name>
    <dbReference type="NCBI Taxonomy" id="1407499"/>
    <lineage>
        <taxon>Archaea</taxon>
        <taxon>Methanobacteriati</taxon>
        <taxon>Methanobacteriota</taxon>
        <taxon>Stenosarchaea group</taxon>
        <taxon>Halobacteria</taxon>
        <taxon>Halobacteriales</taxon>
        <taxon>Halobacteriaceae</taxon>
        <taxon>Halobacterium</taxon>
    </lineage>
</organism>
<evidence type="ECO:0000313" key="3">
    <source>
        <dbReference type="Proteomes" id="UP000066737"/>
    </source>
</evidence>
<name>A0A0U5H2P1_9EURY</name>
<feature type="region of interest" description="Disordered" evidence="1">
    <location>
        <begin position="337"/>
        <end position="363"/>
    </location>
</feature>
<keyword evidence="3" id="KW-1185">Reference proteome</keyword>
<dbReference type="EMBL" id="LN831302">
    <property type="protein sequence ID" value="CQH55197.1"/>
    <property type="molecule type" value="Genomic_DNA"/>
</dbReference>
<proteinExistence type="predicted"/>
<dbReference type="OrthoDB" id="308034at2157"/>
<dbReference type="GeneID" id="26658854"/>
<gene>
    <name evidence="2" type="ORF">HHUB_2197</name>
</gene>